<accession>A0ACB8UNG3</accession>
<organism evidence="1">
    <name type="scientific">Ophidiomyces ophidiicola</name>
    <dbReference type="NCBI Taxonomy" id="1387563"/>
    <lineage>
        <taxon>Eukaryota</taxon>
        <taxon>Fungi</taxon>
        <taxon>Dikarya</taxon>
        <taxon>Ascomycota</taxon>
        <taxon>Pezizomycotina</taxon>
        <taxon>Eurotiomycetes</taxon>
        <taxon>Eurotiomycetidae</taxon>
        <taxon>Onygenales</taxon>
        <taxon>Onygenaceae</taxon>
        <taxon>Ophidiomyces</taxon>
    </lineage>
</organism>
<proteinExistence type="predicted"/>
<comment type="caution">
    <text evidence="1">The sequence shown here is derived from an EMBL/GenBank/DDBJ whole genome shotgun (WGS) entry which is preliminary data.</text>
</comment>
<name>A0ACB8UNG3_9EURO</name>
<protein>
    <submittedName>
        <fullName evidence="1">Uncharacterized protein</fullName>
    </submittedName>
</protein>
<sequence>MGAGGSKPVEKSASSKLVFRSETPVQFSQNLVESLQCSSETDSSRAQTIELHIQTRVAEELQRIQARESQTLADLEQRLADATSSSETTDHSLLSLDAPRVPLSSLETTSQLADQNIPKRDINSQQVAQKIEELRQKLAERRKIKEVDAGVEKAREGVVSCLRANQKRPLDCWEEVNTFKMEVARLERDWVKKVIN</sequence>
<evidence type="ECO:0000313" key="1">
    <source>
        <dbReference type="EMBL" id="KAI2382108.1"/>
    </source>
</evidence>
<reference evidence="1" key="1">
    <citation type="journal article" date="2022" name="bioRxiv">
        <title>Population genetic analysis of Ophidiomyces ophidiicola, the causative agent of snake fungal disease, indicates recent introductions to the USA.</title>
        <authorList>
            <person name="Ladner J.T."/>
            <person name="Palmer J.M."/>
            <person name="Ettinger C.L."/>
            <person name="Stajich J.E."/>
            <person name="Farrell T.M."/>
            <person name="Glorioso B.M."/>
            <person name="Lawson B."/>
            <person name="Price S.J."/>
            <person name="Stengle A.G."/>
            <person name="Grear D.A."/>
            <person name="Lorch J.M."/>
        </authorList>
    </citation>
    <scope>NUCLEOTIDE SEQUENCE</scope>
    <source>
        <strain evidence="1">NWHC 24266-5</strain>
    </source>
</reference>
<gene>
    <name evidence="1" type="ORF">LOY88_006310</name>
</gene>
<dbReference type="EMBL" id="JALBCA010000144">
    <property type="protein sequence ID" value="KAI2382108.1"/>
    <property type="molecule type" value="Genomic_DNA"/>
</dbReference>